<protein>
    <submittedName>
        <fullName evidence="1">Uncharacterized protein</fullName>
    </submittedName>
</protein>
<sequence>MYKYTIMFRQRQREKPREFVTEAEGAREALKKLEQQKGMIFSYRITNVERIKSA</sequence>
<evidence type="ECO:0000313" key="1">
    <source>
        <dbReference type="EMBL" id="DAE10647.1"/>
    </source>
</evidence>
<dbReference type="EMBL" id="BK015517">
    <property type="protein sequence ID" value="DAE10647.1"/>
    <property type="molecule type" value="Genomic_DNA"/>
</dbReference>
<proteinExistence type="predicted"/>
<accession>A0A8S5PU88</accession>
<reference evidence="1" key="1">
    <citation type="journal article" date="2021" name="Proc. Natl. Acad. Sci. U.S.A.">
        <title>A Catalog of Tens of Thousands of Viruses from Human Metagenomes Reveals Hidden Associations with Chronic Diseases.</title>
        <authorList>
            <person name="Tisza M.J."/>
            <person name="Buck C.B."/>
        </authorList>
    </citation>
    <scope>NUCLEOTIDE SEQUENCE</scope>
    <source>
        <strain evidence="1">CtlgF9</strain>
    </source>
</reference>
<name>A0A8S5PU88_9CAUD</name>
<organism evidence="1">
    <name type="scientific">Siphoviridae sp. ctlgF9</name>
    <dbReference type="NCBI Taxonomy" id="2825649"/>
    <lineage>
        <taxon>Viruses</taxon>
        <taxon>Duplodnaviria</taxon>
        <taxon>Heunggongvirae</taxon>
        <taxon>Uroviricota</taxon>
        <taxon>Caudoviricetes</taxon>
    </lineage>
</organism>